<dbReference type="Proteomes" id="UP001597046">
    <property type="component" value="Unassembled WGS sequence"/>
</dbReference>
<accession>A0ABW3N163</accession>
<keyword evidence="2" id="KW-1185">Reference proteome</keyword>
<protein>
    <submittedName>
        <fullName evidence="1">Uncharacterized protein</fullName>
    </submittedName>
</protein>
<comment type="caution">
    <text evidence="1">The sequence shown here is derived from an EMBL/GenBank/DDBJ whole genome shotgun (WGS) entry which is preliminary data.</text>
</comment>
<dbReference type="EMBL" id="JBHTKH010000009">
    <property type="protein sequence ID" value="MFD1055464.1"/>
    <property type="molecule type" value="Genomic_DNA"/>
</dbReference>
<organism evidence="1 2">
    <name type="scientific">Terrabacter terrigena</name>
    <dbReference type="NCBI Taxonomy" id="574718"/>
    <lineage>
        <taxon>Bacteria</taxon>
        <taxon>Bacillati</taxon>
        <taxon>Actinomycetota</taxon>
        <taxon>Actinomycetes</taxon>
        <taxon>Micrococcales</taxon>
        <taxon>Intrasporangiaceae</taxon>
        <taxon>Terrabacter</taxon>
    </lineage>
</organism>
<evidence type="ECO:0000313" key="2">
    <source>
        <dbReference type="Proteomes" id="UP001597046"/>
    </source>
</evidence>
<proteinExistence type="predicted"/>
<sequence>MSPDEPIDLVPTEKAYELPDDLSVVRAGDIVQVGKGKRRWTVKDFWQPARGGVLANLTIDGYVNQSVEVGRLTVVERPNP</sequence>
<dbReference type="RefSeq" id="WP_386053501.1">
    <property type="nucleotide sequence ID" value="NZ_JBHTKH010000009.1"/>
</dbReference>
<reference evidence="2" key="1">
    <citation type="journal article" date="2019" name="Int. J. Syst. Evol. Microbiol.">
        <title>The Global Catalogue of Microorganisms (GCM) 10K type strain sequencing project: providing services to taxonomists for standard genome sequencing and annotation.</title>
        <authorList>
            <consortium name="The Broad Institute Genomics Platform"/>
            <consortium name="The Broad Institute Genome Sequencing Center for Infectious Disease"/>
            <person name="Wu L."/>
            <person name="Ma J."/>
        </authorList>
    </citation>
    <scope>NUCLEOTIDE SEQUENCE [LARGE SCALE GENOMIC DNA]</scope>
    <source>
        <strain evidence="2">CCUG 57508</strain>
    </source>
</reference>
<name>A0ABW3N163_9MICO</name>
<gene>
    <name evidence="1" type="ORF">ACFQ2V_14205</name>
</gene>
<evidence type="ECO:0000313" key="1">
    <source>
        <dbReference type="EMBL" id="MFD1055464.1"/>
    </source>
</evidence>